<reference evidence="4" key="1">
    <citation type="submission" date="2023-07" db="EMBL/GenBank/DDBJ databases">
        <title>30 novel species of actinomycetes from the DSMZ collection.</title>
        <authorList>
            <person name="Nouioui I."/>
        </authorList>
    </citation>
    <scope>NUCLEOTIDE SEQUENCE [LARGE SCALE GENOMIC DNA]</scope>
    <source>
        <strain evidence="4">DSM 44918</strain>
    </source>
</reference>
<evidence type="ECO:0000313" key="4">
    <source>
        <dbReference type="Proteomes" id="UP001183420"/>
    </source>
</evidence>
<accession>A0ABU2LR40</accession>
<keyword evidence="4" id="KW-1185">Reference proteome</keyword>
<dbReference type="EMBL" id="JAVREM010000020">
    <property type="protein sequence ID" value="MDT0320061.1"/>
    <property type="molecule type" value="Genomic_DNA"/>
</dbReference>
<protein>
    <submittedName>
        <fullName evidence="3">DUF2264 domain-containing protein</fullName>
    </submittedName>
</protein>
<dbReference type="InterPro" id="IPR049349">
    <property type="entry name" value="DUF2264_N"/>
</dbReference>
<dbReference type="PANTHER" id="PTHR35339">
    <property type="entry name" value="LINALOOL DEHYDRATASE_ISOMERASE DOMAIN-CONTAINING PROTEIN"/>
    <property type="match status" value="1"/>
</dbReference>
<evidence type="ECO:0000313" key="3">
    <source>
        <dbReference type="EMBL" id="MDT0320061.1"/>
    </source>
</evidence>
<evidence type="ECO:0000259" key="2">
    <source>
        <dbReference type="Pfam" id="PF10022"/>
    </source>
</evidence>
<name>A0ABU2LR40_9ACTN</name>
<dbReference type="Proteomes" id="UP001183420">
    <property type="component" value="Unassembled WGS sequence"/>
</dbReference>
<dbReference type="RefSeq" id="WP_311599733.1">
    <property type="nucleotide sequence ID" value="NZ_JAVREM010000020.1"/>
</dbReference>
<dbReference type="Pfam" id="PF10022">
    <property type="entry name" value="DUF2264"/>
    <property type="match status" value="1"/>
</dbReference>
<dbReference type="PANTHER" id="PTHR35339:SF4">
    <property type="entry name" value="LINALOOL DEHYDRATASE_ISOMERASE DOMAIN-CONTAINING PROTEIN"/>
    <property type="match status" value="1"/>
</dbReference>
<comment type="caution">
    <text evidence="3">The sequence shown here is derived from an EMBL/GenBank/DDBJ whole genome shotgun (WGS) entry which is preliminary data.</text>
</comment>
<sequence length="616" mass="66080">MNLPSEDPVLSPHTGWTRAHWEAVADELLAAVRPFASPSGSLVRLPGPASGSGEWSDDLEGYARTFLLAAFRAAHAEPEHAERILAPYATGLAAGTDPRSPERWPRPGELRQARVEAASVALALHETRALLWDRLPDAVRENTVRWLAELGGVEVPANNWVWFRAVVAAFLRSVDAPHAAADIAHAVEVTDTWYRGGGWYTDGGTSRFDHYNGWAMHLYPLWYCRISGDHEPLDRYRDRLATFLEDAVHLVGGDGAPLFQGRSLTYRFAAAAPFLTGALFDATPLPPGLTRRAASGMLRYFLDRGATEENGLLSLGWHRRFELIRQNYSGPASPYWASKGFLGLLLPPDHPVWTATEEPLPVERGDFTRAIAAPGWLVSGTAADGVVRVVNHGTPRTPSGRDPFYARLAYTTHTAPELGPPDPAADFRLDGDARAGEAAPDNQVAPADAPAARAGLELLALDGRVAVSHHEAVTVASAVRGPWEVRVVWPDEPAPGRRLVIGGHALAADRPPAEPSPGVVRRADGLTSALLVLHPPAEPPPAHRAEHTNPFGAHSATPWHEAPAEGPLAVAIFLGTTDSTALPPAPRYDTTTGEVTWPDGSRDDAAAAVDPGGRGA</sequence>
<organism evidence="3 4">
    <name type="scientific">Streptomyces millisiae</name>
    <dbReference type="NCBI Taxonomy" id="3075542"/>
    <lineage>
        <taxon>Bacteria</taxon>
        <taxon>Bacillati</taxon>
        <taxon>Actinomycetota</taxon>
        <taxon>Actinomycetes</taxon>
        <taxon>Kitasatosporales</taxon>
        <taxon>Streptomycetaceae</taxon>
        <taxon>Streptomyces</taxon>
    </lineage>
</organism>
<proteinExistence type="predicted"/>
<gene>
    <name evidence="3" type="ORF">RNC47_17140</name>
</gene>
<feature type="domain" description="DUF2264" evidence="2">
    <location>
        <begin position="17"/>
        <end position="360"/>
    </location>
</feature>
<evidence type="ECO:0000256" key="1">
    <source>
        <dbReference type="SAM" id="MobiDB-lite"/>
    </source>
</evidence>
<feature type="region of interest" description="Disordered" evidence="1">
    <location>
        <begin position="581"/>
        <end position="616"/>
    </location>
</feature>
<dbReference type="InterPro" id="IPR016624">
    <property type="entry name" value="UCP014753"/>
</dbReference>